<dbReference type="InterPro" id="IPR019680">
    <property type="entry name" value="Mediator_Med1"/>
</dbReference>
<keyword evidence="13" id="KW-1185">Reference proteome</keyword>
<feature type="compositionally biased region" description="Basic and acidic residues" evidence="10">
    <location>
        <begin position="1178"/>
        <end position="1203"/>
    </location>
</feature>
<feature type="compositionally biased region" description="Basic and acidic residues" evidence="10">
    <location>
        <begin position="985"/>
        <end position="994"/>
    </location>
</feature>
<feature type="region of interest" description="Disordered" evidence="10">
    <location>
        <begin position="1178"/>
        <end position="1206"/>
    </location>
</feature>
<feature type="compositionally biased region" description="Basic and acidic residues" evidence="10">
    <location>
        <begin position="915"/>
        <end position="934"/>
    </location>
</feature>
<feature type="compositionally biased region" description="Polar residues" evidence="10">
    <location>
        <begin position="1103"/>
        <end position="1113"/>
    </location>
</feature>
<feature type="compositionally biased region" description="Polar residues" evidence="10">
    <location>
        <begin position="534"/>
        <end position="545"/>
    </location>
</feature>
<feature type="compositionally biased region" description="Low complexity" evidence="10">
    <location>
        <begin position="937"/>
        <end position="951"/>
    </location>
</feature>
<dbReference type="Pfam" id="PF10744">
    <property type="entry name" value="Med1"/>
    <property type="match status" value="1"/>
</dbReference>
<feature type="compositionally biased region" description="Basic and acidic residues" evidence="10">
    <location>
        <begin position="644"/>
        <end position="654"/>
    </location>
</feature>
<feature type="compositionally biased region" description="Low complexity" evidence="10">
    <location>
        <begin position="835"/>
        <end position="852"/>
    </location>
</feature>
<accession>A0A5E4NAH9</accession>
<feature type="region of interest" description="Disordered" evidence="10">
    <location>
        <begin position="605"/>
        <end position="683"/>
    </location>
</feature>
<protein>
    <recommendedName>
        <fullName evidence="3 9">Mediator of RNA polymerase II transcription subunit 1</fullName>
    </recommendedName>
    <alternativeName>
        <fullName evidence="8 9">Mediator complex subunit 1</fullName>
    </alternativeName>
</protein>
<dbReference type="EMBL" id="CABPRJ010001924">
    <property type="protein sequence ID" value="VVC41696.1"/>
    <property type="molecule type" value="Genomic_DNA"/>
</dbReference>
<evidence type="ECO:0000313" key="12">
    <source>
        <dbReference type="EMBL" id="VVC41696.1"/>
    </source>
</evidence>
<keyword evidence="7 9" id="KW-0539">Nucleus</keyword>
<comment type="subcellular location">
    <subcellularLocation>
        <location evidence="1 9">Nucleus</location>
    </subcellularLocation>
</comment>
<dbReference type="GO" id="GO:0016592">
    <property type="term" value="C:mediator complex"/>
    <property type="evidence" value="ECO:0007669"/>
    <property type="project" value="InterPro"/>
</dbReference>
<keyword evidence="6 9" id="KW-0804">Transcription</keyword>
<feature type="compositionally biased region" description="Basic and acidic residues" evidence="10">
    <location>
        <begin position="1119"/>
        <end position="1144"/>
    </location>
</feature>
<organism evidence="12 13">
    <name type="scientific">Cinara cedri</name>
    <dbReference type="NCBI Taxonomy" id="506608"/>
    <lineage>
        <taxon>Eukaryota</taxon>
        <taxon>Metazoa</taxon>
        <taxon>Ecdysozoa</taxon>
        <taxon>Arthropoda</taxon>
        <taxon>Hexapoda</taxon>
        <taxon>Insecta</taxon>
        <taxon>Pterygota</taxon>
        <taxon>Neoptera</taxon>
        <taxon>Paraneoptera</taxon>
        <taxon>Hemiptera</taxon>
        <taxon>Sternorrhyncha</taxon>
        <taxon>Aphidomorpha</taxon>
        <taxon>Aphidoidea</taxon>
        <taxon>Aphididae</taxon>
        <taxon>Lachninae</taxon>
        <taxon>Cinara</taxon>
    </lineage>
</organism>
<name>A0A5E4NAH9_9HEMI</name>
<evidence type="ECO:0000259" key="11">
    <source>
        <dbReference type="Pfam" id="PF10744"/>
    </source>
</evidence>
<dbReference type="GO" id="GO:0003712">
    <property type="term" value="F:transcription coregulator activity"/>
    <property type="evidence" value="ECO:0007669"/>
    <property type="project" value="InterPro"/>
</dbReference>
<dbReference type="PANTHER" id="PTHR12881">
    <property type="entry name" value="MEDIATOR OF RNA POLYMERASE II TRANSCRIPTION SUBUNIT 1"/>
    <property type="match status" value="1"/>
</dbReference>
<feature type="compositionally biased region" description="Basic and acidic residues" evidence="10">
    <location>
        <begin position="796"/>
        <end position="811"/>
    </location>
</feature>
<feature type="domain" description="Mediator complex subunit Med1" evidence="11">
    <location>
        <begin position="72"/>
        <end position="414"/>
    </location>
</feature>
<keyword evidence="5 9" id="KW-0010">Activator</keyword>
<dbReference type="Proteomes" id="UP000325440">
    <property type="component" value="Unassembled WGS sequence"/>
</dbReference>
<feature type="compositionally biased region" description="Basic and acidic residues" evidence="10">
    <location>
        <begin position="819"/>
        <end position="828"/>
    </location>
</feature>
<dbReference type="InterPro" id="IPR051999">
    <property type="entry name" value="Mediator_complex_subunit_1"/>
</dbReference>
<evidence type="ECO:0000313" key="13">
    <source>
        <dbReference type="Proteomes" id="UP000325440"/>
    </source>
</evidence>
<dbReference type="PANTHER" id="PTHR12881:SF10">
    <property type="entry name" value="MEDIATOR OF RNA POLYMERASE II TRANSCRIPTION SUBUNIT 1"/>
    <property type="match status" value="1"/>
</dbReference>
<evidence type="ECO:0000256" key="10">
    <source>
        <dbReference type="SAM" id="MobiDB-lite"/>
    </source>
</evidence>
<evidence type="ECO:0000256" key="7">
    <source>
        <dbReference type="ARBA" id="ARBA00023242"/>
    </source>
</evidence>
<evidence type="ECO:0000256" key="1">
    <source>
        <dbReference type="ARBA" id="ARBA00004123"/>
    </source>
</evidence>
<proteinExistence type="inferred from homology"/>
<evidence type="ECO:0000256" key="5">
    <source>
        <dbReference type="ARBA" id="ARBA00023159"/>
    </source>
</evidence>
<feature type="region of interest" description="Disordered" evidence="10">
    <location>
        <begin position="521"/>
        <end position="557"/>
    </location>
</feature>
<comment type="similarity">
    <text evidence="2 9">Belongs to the Mediator complex subunit 1 family.</text>
</comment>
<gene>
    <name evidence="12" type="ORF">CINCED_3A019884</name>
</gene>
<reference evidence="12 13" key="1">
    <citation type="submission" date="2019-08" db="EMBL/GenBank/DDBJ databases">
        <authorList>
            <person name="Alioto T."/>
            <person name="Alioto T."/>
            <person name="Gomez Garrido J."/>
        </authorList>
    </citation>
    <scope>NUCLEOTIDE SEQUENCE [LARGE SCALE GENOMIC DNA]</scope>
</reference>
<evidence type="ECO:0000256" key="3">
    <source>
        <dbReference type="ARBA" id="ARBA00020612"/>
    </source>
</evidence>
<comment type="function">
    <text evidence="9">Component of the Mediator complex, a coactivator involved in the regulated transcription of nearly all RNA polymerase II-dependent genes. Mediator functions as a bridge to convey information from gene-specific regulatory proteins to the basal RNA polymerase II transcription machinery. Mediator is recruited to promoters by direct interactions with regulatory proteins and serves as a scaffold for the assembly of a functional preinitiation complex with RNA polymerase II and the general transcription factors.</text>
</comment>
<feature type="compositionally biased region" description="Low complexity" evidence="10">
    <location>
        <begin position="1068"/>
        <end position="1102"/>
    </location>
</feature>
<evidence type="ECO:0000256" key="9">
    <source>
        <dbReference type="RuleBase" id="RU364059"/>
    </source>
</evidence>
<evidence type="ECO:0000256" key="6">
    <source>
        <dbReference type="ARBA" id="ARBA00023163"/>
    </source>
</evidence>
<keyword evidence="4 9" id="KW-0805">Transcription regulation</keyword>
<evidence type="ECO:0000256" key="8">
    <source>
        <dbReference type="ARBA" id="ARBA00031254"/>
    </source>
</evidence>
<evidence type="ECO:0000256" key="4">
    <source>
        <dbReference type="ARBA" id="ARBA00023015"/>
    </source>
</evidence>
<feature type="compositionally biased region" description="Polar residues" evidence="10">
    <location>
        <begin position="869"/>
        <end position="903"/>
    </location>
</feature>
<dbReference type="OrthoDB" id="2281547at2759"/>
<feature type="region of interest" description="Disordered" evidence="10">
    <location>
        <begin position="1028"/>
        <end position="1144"/>
    </location>
</feature>
<dbReference type="GO" id="GO:0045944">
    <property type="term" value="P:positive regulation of transcription by RNA polymerase II"/>
    <property type="evidence" value="ECO:0007669"/>
    <property type="project" value="UniProtKB-ARBA"/>
</dbReference>
<sequence>MNAAAQSAAALMHNGLSEDKSRKLQMQLMMEKLRSKALQSQYKPLTDSIKNIKLALLEKRINVDPNEKCLVQKSLDLLQQNIKVTTLQTMIERLDSVSRHLGLKFTVGPSGKDIFVSSDMFYLEIILEENGGVKDVKIHHDGKSEQSCADLIKSLTKCDFADFTSQLEGLASIYQLNADKIVKCRAFNALQTLETDLEMFAQVHYTYHKDLISMVHKTPLGVVKPRRGGHPMKLIFFVSPYDLLDVENNTMMNLDKESLDVGCFATVCIEAATTTNVQSTSLLSATRSANGINSPIFVPFTVQNSITLPAVFVLRLNEPMPICLQLAENIKSVIEMDLEMSSPRSLLRMIIEPSSQPLSVTLPDQQHCYFLTDSNLKGVFIQNIKFTHPSQVTRVIAYLRQQALFNCLIRSCVRPECQQEIINTIVFEIAAYEEMSWQHLVVSFEHPIEESLATAEFDLSDISRLQCQVYTSSSETNGESVLTSPEFASKVLQRCFSIPITMRSLIQTWERENQQSLETNIKNNLSGTGGPTNLGDNSDLNQHFSDPTAGPDFSSDLDVKLEPLDGASSLDCFPASMIQRDLDQYISDPSFLPDIDFNQFPMDVDQEESKEQSSFRDASLQEDPPDPKNSPTKTEELLSILADDNGKGEDDKPPPDTGQVAIESSSDDSVEKSSSTISGEFDAINEDVEQSNQSLFEMDDDGPDLHDLNDVKEFIKMTAKDVALVSMKDEEKKEISSDKLHQSPSVSITAVDLSSIPSPQLLPQVTVDRRPNIEVIPIPIVPSSITITPISAKTIAEEKSKKSKKDVDGKVEKKRKRKLDNETNVPEKIKKHSGSLKMSDSSRSSSPSDYASNQLPSSTMMMKLGTVQKLKQSTSPTLCISSVPVPNSNKYAVTSPKSNSGKPSLSALKMSVHSPKSESKQKSKELSKDKEKRGYASSNSSLSQSPKSSKTSSKKSDIEELSTPSVPPESNKAQMKCRKLSAVIDRLHSKDKSAQHYSVDTESIKNKESTPKVFDKGVALTTNINMKNPESYQVKHSSDGMKITINKTRTKESKQKSSLASSPKPGQKSGNSSGLNSKKTAYSVPKPGPSSSQSKQSFSVPKTKSNLTVTKVKSGSGKMRNEKSLFARNEMRKSSPTSKDEEPLKLVNPVESIIKHKLDTSKFQIPKLSARVNVDEKRCAETKTDTSKPMDLAKKSDPDKKYSQNDYICQKKSTTERLNSLPGITVTTVEERLKPKESALSSLKIDLPLISFHNPKAEASVEMSECKDYSQKKEEMPNNSMYQQKPVVPVTTYATTPSVSVHILKSPVPSPLLVPSPHSASPSITDEELIDDAFVRVGK</sequence>
<feature type="region of interest" description="Disordered" evidence="10">
    <location>
        <begin position="796"/>
        <end position="1010"/>
    </location>
</feature>
<evidence type="ECO:0000256" key="2">
    <source>
        <dbReference type="ARBA" id="ARBA00006210"/>
    </source>
</evidence>